<feature type="active site" description="Charge relay system" evidence="5">
    <location>
        <position position="185"/>
    </location>
</feature>
<dbReference type="InterPro" id="IPR000209">
    <property type="entry name" value="Peptidase_S8/S53_dom"/>
</dbReference>
<dbReference type="PROSITE" id="PS00137">
    <property type="entry name" value="SUBTILASE_HIS"/>
    <property type="match status" value="1"/>
</dbReference>
<sequence>MKFSILSIPALLATQAAAAVIPLNGESGVVSNVQTKRTTSFKRENGRAPLLRVAKPAPSRYVVIYNDDISAEDKQKDKEWISENVDQAVKRDAIPDGDDDQLEFFEVASVKGYAGHFDQQLLDQIQENPLVKYVEEDEELEVASIVTQKDATWGLGRISSREIPSESNYVYDDEGGKGVNAYVLDTGIAVDKKEFEGRASYGAALEFPWNKGDILGHGTHVAGTIGSKTYGVAKKVNITAVDVSTLIGIVRTSRVAQGFEYALKDHQKKVAAKIPGFRGSTLNLSISGLTATYITDAANALIDAGIHIVVAAGNENMDACYSSSVNSDAIVVGATDKNDVREIHSNFGPCVDLYAPGEDIVSVSHLWGSRTMTGTSMAAPHVTGMISYFLSLHPDLQSEFNTNPVRPRDLKAQYLKLATRGNVKDISEDTPNVFAYNGGQDPNQIWKL</sequence>
<keyword evidence="7" id="KW-0732">Signal</keyword>
<dbReference type="InterPro" id="IPR023827">
    <property type="entry name" value="Peptidase_S8_Asp-AS"/>
</dbReference>
<dbReference type="Gene3D" id="3.30.70.80">
    <property type="entry name" value="Peptidase S8 propeptide/proteinase inhibitor I9"/>
    <property type="match status" value="1"/>
</dbReference>
<evidence type="ECO:0000256" key="5">
    <source>
        <dbReference type="PROSITE-ProRule" id="PRU01240"/>
    </source>
</evidence>
<dbReference type="InterPro" id="IPR050131">
    <property type="entry name" value="Peptidase_S8_subtilisin-like"/>
</dbReference>
<dbReference type="SUPFAM" id="SSF52743">
    <property type="entry name" value="Subtilisin-like"/>
    <property type="match status" value="1"/>
</dbReference>
<dbReference type="OrthoDB" id="206201at2759"/>
<evidence type="ECO:0000256" key="4">
    <source>
        <dbReference type="ARBA" id="ARBA00022825"/>
    </source>
</evidence>
<comment type="caution">
    <text evidence="10">The sequence shown here is derived from an EMBL/GenBank/DDBJ whole genome shotgun (WGS) entry which is preliminary data.</text>
</comment>
<evidence type="ECO:0000313" key="10">
    <source>
        <dbReference type="EMBL" id="PVH22715.1"/>
    </source>
</evidence>
<dbReference type="FunFam" id="3.40.50.200:FF:000007">
    <property type="entry name" value="Subtilisin-like serine protease"/>
    <property type="match status" value="1"/>
</dbReference>
<dbReference type="InterPro" id="IPR010259">
    <property type="entry name" value="S8pro/Inhibitor_I9"/>
</dbReference>
<evidence type="ECO:0000256" key="3">
    <source>
        <dbReference type="ARBA" id="ARBA00022801"/>
    </source>
</evidence>
<evidence type="ECO:0000313" key="11">
    <source>
        <dbReference type="Proteomes" id="UP000244309"/>
    </source>
</evidence>
<dbReference type="PROSITE" id="PS00136">
    <property type="entry name" value="SUBTILASE_ASP"/>
    <property type="match status" value="1"/>
</dbReference>
<keyword evidence="4 5" id="KW-0720">Serine protease</keyword>
<accession>A0A2V1AXY7</accession>
<proteinExistence type="inferred from homology"/>
<keyword evidence="3 5" id="KW-0378">Hydrolase</keyword>
<dbReference type="PANTHER" id="PTHR43806">
    <property type="entry name" value="PEPTIDASE S8"/>
    <property type="match status" value="1"/>
</dbReference>
<evidence type="ECO:0008006" key="12">
    <source>
        <dbReference type="Google" id="ProtNLM"/>
    </source>
</evidence>
<dbReference type="Pfam" id="PF00082">
    <property type="entry name" value="Peptidase_S8"/>
    <property type="match status" value="1"/>
</dbReference>
<dbReference type="InterPro" id="IPR036852">
    <property type="entry name" value="Peptidase_S8/S53_dom_sf"/>
</dbReference>
<dbReference type="InterPro" id="IPR022398">
    <property type="entry name" value="Peptidase_S8_His-AS"/>
</dbReference>
<dbReference type="GeneID" id="37010726"/>
<name>A0A2V1AXY7_9ASCO</name>
<protein>
    <recommendedName>
        <fullName evidence="12">Peptidase S8/S53 domain-containing protein</fullName>
    </recommendedName>
</protein>
<dbReference type="VEuPathDB" id="FungiDB:CXQ85_005397"/>
<dbReference type="STRING" id="45357.A0A2V1AXY7"/>
<feature type="active site" description="Charge relay system" evidence="5">
    <location>
        <position position="376"/>
    </location>
</feature>
<evidence type="ECO:0000256" key="7">
    <source>
        <dbReference type="SAM" id="SignalP"/>
    </source>
</evidence>
<evidence type="ECO:0000256" key="2">
    <source>
        <dbReference type="ARBA" id="ARBA00022670"/>
    </source>
</evidence>
<dbReference type="PANTHER" id="PTHR43806:SF13">
    <property type="entry name" value="SUBTILASE-TYPE PROTEINASE RRT12"/>
    <property type="match status" value="1"/>
</dbReference>
<dbReference type="Proteomes" id="UP000244309">
    <property type="component" value="Unassembled WGS sequence"/>
</dbReference>
<comment type="similarity">
    <text evidence="1 5 6">Belongs to the peptidase S8 family.</text>
</comment>
<dbReference type="PROSITE" id="PS51892">
    <property type="entry name" value="SUBTILASE"/>
    <property type="match status" value="1"/>
</dbReference>
<dbReference type="CDD" id="cd04077">
    <property type="entry name" value="Peptidases_S8_PCSK9_ProteinaseK_like"/>
    <property type="match status" value="1"/>
</dbReference>
<dbReference type="GO" id="GO:0004252">
    <property type="term" value="F:serine-type endopeptidase activity"/>
    <property type="evidence" value="ECO:0007669"/>
    <property type="project" value="UniProtKB-UniRule"/>
</dbReference>
<dbReference type="AlphaFoldDB" id="A0A2V1AXY7"/>
<keyword evidence="11" id="KW-1185">Reference proteome</keyword>
<dbReference type="Gene3D" id="3.40.50.200">
    <property type="entry name" value="Peptidase S8/S53 domain"/>
    <property type="match status" value="1"/>
</dbReference>
<dbReference type="InterPro" id="IPR034193">
    <property type="entry name" value="PCSK9_ProteinaseK-like"/>
</dbReference>
<reference evidence="10 11" key="1">
    <citation type="submission" date="2017-12" db="EMBL/GenBank/DDBJ databases">
        <title>Genome Sequence of a Multidrug-Resistant Candida haemulonii Isolate from a Patient with Chronic Leg Ulcers in Israel.</title>
        <authorList>
            <person name="Chow N.A."/>
            <person name="Gade L."/>
            <person name="Batra D."/>
            <person name="Rowe L.A."/>
            <person name="Ben-Ami R."/>
            <person name="Loparev V.N."/>
            <person name="Litvintseva A.P."/>
        </authorList>
    </citation>
    <scope>NUCLEOTIDE SEQUENCE [LARGE SCALE GENOMIC DNA]</scope>
    <source>
        <strain evidence="10 11">B11899</strain>
    </source>
</reference>
<evidence type="ECO:0000259" key="8">
    <source>
        <dbReference type="Pfam" id="PF00082"/>
    </source>
</evidence>
<dbReference type="SUPFAM" id="SSF54897">
    <property type="entry name" value="Protease propeptides/inhibitors"/>
    <property type="match status" value="1"/>
</dbReference>
<dbReference type="GO" id="GO:0006508">
    <property type="term" value="P:proteolysis"/>
    <property type="evidence" value="ECO:0007669"/>
    <property type="project" value="UniProtKB-KW"/>
</dbReference>
<evidence type="ECO:0000259" key="9">
    <source>
        <dbReference type="Pfam" id="PF05922"/>
    </source>
</evidence>
<gene>
    <name evidence="10" type="ORF">CXQ85_005397</name>
</gene>
<dbReference type="PROSITE" id="PS00138">
    <property type="entry name" value="SUBTILASE_SER"/>
    <property type="match status" value="1"/>
</dbReference>
<dbReference type="Pfam" id="PF05922">
    <property type="entry name" value="Inhibitor_I9"/>
    <property type="match status" value="1"/>
</dbReference>
<dbReference type="RefSeq" id="XP_025343655.1">
    <property type="nucleotide sequence ID" value="XM_025488993.1"/>
</dbReference>
<feature type="active site" description="Charge relay system" evidence="5">
    <location>
        <position position="217"/>
    </location>
</feature>
<dbReference type="PRINTS" id="PR00723">
    <property type="entry name" value="SUBTILISIN"/>
</dbReference>
<feature type="domain" description="Inhibitor I9" evidence="9">
    <location>
        <begin position="61"/>
        <end position="142"/>
    </location>
</feature>
<feature type="domain" description="Peptidase S8/S53" evidence="8">
    <location>
        <begin position="176"/>
        <end position="418"/>
    </location>
</feature>
<organism evidence="10 11">
    <name type="scientific">Candidozyma haemuli</name>
    <dbReference type="NCBI Taxonomy" id="45357"/>
    <lineage>
        <taxon>Eukaryota</taxon>
        <taxon>Fungi</taxon>
        <taxon>Dikarya</taxon>
        <taxon>Ascomycota</taxon>
        <taxon>Saccharomycotina</taxon>
        <taxon>Pichiomycetes</taxon>
        <taxon>Metschnikowiaceae</taxon>
        <taxon>Candidozyma</taxon>
    </lineage>
</organism>
<dbReference type="InterPro" id="IPR015500">
    <property type="entry name" value="Peptidase_S8_subtilisin-rel"/>
</dbReference>
<evidence type="ECO:0000256" key="1">
    <source>
        <dbReference type="ARBA" id="ARBA00011073"/>
    </source>
</evidence>
<feature type="signal peptide" evidence="7">
    <location>
        <begin position="1"/>
        <end position="18"/>
    </location>
</feature>
<dbReference type="InterPro" id="IPR023828">
    <property type="entry name" value="Peptidase_S8_Ser-AS"/>
</dbReference>
<feature type="chain" id="PRO_5015918139" description="Peptidase S8/S53 domain-containing protein" evidence="7">
    <location>
        <begin position="19"/>
        <end position="448"/>
    </location>
</feature>
<evidence type="ECO:0000256" key="6">
    <source>
        <dbReference type="RuleBase" id="RU003355"/>
    </source>
</evidence>
<dbReference type="InterPro" id="IPR037045">
    <property type="entry name" value="S8pro/Inhibitor_I9_sf"/>
</dbReference>
<dbReference type="EMBL" id="PKFO01000009">
    <property type="protein sequence ID" value="PVH22715.1"/>
    <property type="molecule type" value="Genomic_DNA"/>
</dbReference>
<keyword evidence="2 5" id="KW-0645">Protease</keyword>